<evidence type="ECO:0000313" key="1">
    <source>
        <dbReference type="EMBL" id="GAG31196.1"/>
    </source>
</evidence>
<organism evidence="1">
    <name type="scientific">marine sediment metagenome</name>
    <dbReference type="NCBI Taxonomy" id="412755"/>
    <lineage>
        <taxon>unclassified sequences</taxon>
        <taxon>metagenomes</taxon>
        <taxon>ecological metagenomes</taxon>
    </lineage>
</organism>
<sequence length="77" mass="9043">MFDHANWIVKFATLTFENRTTHSGYFGFYVIGFLELGKTYTINSSKEGYYDRTHKITLTIQKPIQMINFYMETLGTT</sequence>
<reference evidence="1" key="1">
    <citation type="journal article" date="2014" name="Front. Microbiol.">
        <title>High frequency of phylogenetically diverse reductive dehalogenase-homologous genes in deep subseafloor sedimentary metagenomes.</title>
        <authorList>
            <person name="Kawai M."/>
            <person name="Futagami T."/>
            <person name="Toyoda A."/>
            <person name="Takaki Y."/>
            <person name="Nishi S."/>
            <person name="Hori S."/>
            <person name="Arai W."/>
            <person name="Tsubouchi T."/>
            <person name="Morono Y."/>
            <person name="Uchiyama I."/>
            <person name="Ito T."/>
            <person name="Fujiyama A."/>
            <person name="Inagaki F."/>
            <person name="Takami H."/>
        </authorList>
    </citation>
    <scope>NUCLEOTIDE SEQUENCE</scope>
    <source>
        <strain evidence="1">Expedition CK06-06</strain>
    </source>
</reference>
<dbReference type="SUPFAM" id="SSF49464">
    <property type="entry name" value="Carboxypeptidase regulatory domain-like"/>
    <property type="match status" value="1"/>
</dbReference>
<name>X0Y2Q5_9ZZZZ</name>
<gene>
    <name evidence="1" type="ORF">S01H1_73729</name>
</gene>
<protein>
    <submittedName>
        <fullName evidence="1">Uncharacterized protein</fullName>
    </submittedName>
</protein>
<dbReference type="AlphaFoldDB" id="X0Y2Q5"/>
<dbReference type="EMBL" id="BARS01049276">
    <property type="protein sequence ID" value="GAG31196.1"/>
    <property type="molecule type" value="Genomic_DNA"/>
</dbReference>
<comment type="caution">
    <text evidence="1">The sequence shown here is derived from an EMBL/GenBank/DDBJ whole genome shotgun (WGS) entry which is preliminary data.</text>
</comment>
<accession>X0Y2Q5</accession>
<dbReference type="InterPro" id="IPR008969">
    <property type="entry name" value="CarboxyPept-like_regulatory"/>
</dbReference>
<proteinExistence type="predicted"/>